<reference evidence="2 3" key="1">
    <citation type="submission" date="2023-07" db="EMBL/GenBank/DDBJ databases">
        <title>Sequencing the genomes of 1000 actinobacteria strains.</title>
        <authorList>
            <person name="Klenk H.-P."/>
        </authorList>
    </citation>
    <scope>NUCLEOTIDE SEQUENCE [LARGE SCALE GENOMIC DNA]</scope>
    <source>
        <strain evidence="2 3">DSM 45805</strain>
    </source>
</reference>
<dbReference type="Proteomes" id="UP001229651">
    <property type="component" value="Unassembled WGS sequence"/>
</dbReference>
<evidence type="ECO:0000313" key="2">
    <source>
        <dbReference type="EMBL" id="MDQ0380764.1"/>
    </source>
</evidence>
<comment type="caution">
    <text evidence="2">The sequence shown here is derived from an EMBL/GenBank/DDBJ whole genome shotgun (WGS) entry which is preliminary data.</text>
</comment>
<proteinExistence type="predicted"/>
<accession>A0ABU0EZM6</accession>
<dbReference type="EMBL" id="JAUSUT010000001">
    <property type="protein sequence ID" value="MDQ0380764.1"/>
    <property type="molecule type" value="Genomic_DNA"/>
</dbReference>
<evidence type="ECO:0000313" key="3">
    <source>
        <dbReference type="Proteomes" id="UP001229651"/>
    </source>
</evidence>
<evidence type="ECO:0000256" key="1">
    <source>
        <dbReference type="SAM" id="MobiDB-lite"/>
    </source>
</evidence>
<keyword evidence="3" id="KW-1185">Reference proteome</keyword>
<name>A0ABU0EZM6_9PSEU</name>
<feature type="region of interest" description="Disordered" evidence="1">
    <location>
        <begin position="1"/>
        <end position="42"/>
    </location>
</feature>
<sequence>MATTPGYAREVTPPSRAGRRRVARQLPAPLRAWQPPALGTRR</sequence>
<gene>
    <name evidence="2" type="ORF">FB470_004758</name>
</gene>
<protein>
    <submittedName>
        <fullName evidence="2">Uncharacterized protein</fullName>
    </submittedName>
</protein>
<dbReference type="RefSeq" id="WP_306994949.1">
    <property type="nucleotide sequence ID" value="NZ_JAUSUT010000001.1"/>
</dbReference>
<organism evidence="2 3">
    <name type="scientific">Amycolatopsis thermophila</name>
    <dbReference type="NCBI Taxonomy" id="206084"/>
    <lineage>
        <taxon>Bacteria</taxon>
        <taxon>Bacillati</taxon>
        <taxon>Actinomycetota</taxon>
        <taxon>Actinomycetes</taxon>
        <taxon>Pseudonocardiales</taxon>
        <taxon>Pseudonocardiaceae</taxon>
        <taxon>Amycolatopsis</taxon>
    </lineage>
</organism>